<dbReference type="InterPro" id="IPR011333">
    <property type="entry name" value="SKP1/BTB/POZ_sf"/>
</dbReference>
<protein>
    <recommendedName>
        <fullName evidence="3">BTB domain-containing protein</fullName>
    </recommendedName>
</protein>
<dbReference type="SUPFAM" id="SSF54695">
    <property type="entry name" value="POZ domain"/>
    <property type="match status" value="1"/>
</dbReference>
<sequence length="461" mass="53854">MKQGNLSEIRGFPAFQNFMLIHRGKEYPINKFLLTSISTEFYKFYLQNPNAYEYQVPPVQGNLGLFIDLLYGAEVDIDDGNCLFLNFIAKFFHIAKLIDATERVIKRSEKLCPNFLQRKVEFISNLYDNKIDITDQLPLLVEKYKEIFNFPNITDFSPDFLLMIFSEIDDEDFKINQIFQLIHFNNNKFSSLLNSFNYLFSDKETHIQFLNNCDIDFNLIRGNIIPLLSLGISQVKKHVVMIFPSENQENKSEMKGIIHFLLKENQNRIYSLLHLAASSFFNYNFNVDKIMHIDDEYSYYSSADGSDQWIIIHFLKGKIQLSHYSLRGWKNCRNGVYPISWSVSIADESDIKPNSQIGKKINNQPSIPNGNDNDFLEENNIEKGNHQNRKRKYNYDTIHWIDVDNHENDHSLRNGVGTFTVNFDAPLTSCIKIHQRECGHPTNKRFVLSAMELYGTYIKDD</sequence>
<accession>A0A1J4L0M1</accession>
<dbReference type="EMBL" id="MLAK01000217">
    <property type="protein sequence ID" value="OHT15518.1"/>
    <property type="molecule type" value="Genomic_DNA"/>
</dbReference>
<dbReference type="Proteomes" id="UP000179807">
    <property type="component" value="Unassembled WGS sequence"/>
</dbReference>
<dbReference type="RefSeq" id="XP_068368654.1">
    <property type="nucleotide sequence ID" value="XM_068490939.1"/>
</dbReference>
<dbReference type="GeneID" id="94825643"/>
<comment type="caution">
    <text evidence="1">The sequence shown here is derived from an EMBL/GenBank/DDBJ whole genome shotgun (WGS) entry which is preliminary data.</text>
</comment>
<dbReference type="VEuPathDB" id="TrichDB:TRFO_02839"/>
<dbReference type="AlphaFoldDB" id="A0A1J4L0M1"/>
<keyword evidence="2" id="KW-1185">Reference proteome</keyword>
<gene>
    <name evidence="1" type="ORF">TRFO_02839</name>
</gene>
<evidence type="ECO:0000313" key="1">
    <source>
        <dbReference type="EMBL" id="OHT15518.1"/>
    </source>
</evidence>
<reference evidence="1" key="1">
    <citation type="submission" date="2016-10" db="EMBL/GenBank/DDBJ databases">
        <authorList>
            <person name="Benchimol M."/>
            <person name="Almeida L.G."/>
            <person name="Vasconcelos A.T."/>
            <person name="Perreira-Neves A."/>
            <person name="Rosa I.A."/>
            <person name="Tasca T."/>
            <person name="Bogo M.R."/>
            <person name="de Souza W."/>
        </authorList>
    </citation>
    <scope>NUCLEOTIDE SEQUENCE [LARGE SCALE GENOMIC DNA]</scope>
    <source>
        <strain evidence="1">K</strain>
    </source>
</reference>
<name>A0A1J4L0M1_9EUKA</name>
<proteinExistence type="predicted"/>
<evidence type="ECO:0000313" key="2">
    <source>
        <dbReference type="Proteomes" id="UP000179807"/>
    </source>
</evidence>
<organism evidence="1 2">
    <name type="scientific">Tritrichomonas foetus</name>
    <dbReference type="NCBI Taxonomy" id="1144522"/>
    <lineage>
        <taxon>Eukaryota</taxon>
        <taxon>Metamonada</taxon>
        <taxon>Parabasalia</taxon>
        <taxon>Tritrichomonadida</taxon>
        <taxon>Tritrichomonadidae</taxon>
        <taxon>Tritrichomonas</taxon>
    </lineage>
</organism>
<evidence type="ECO:0008006" key="3">
    <source>
        <dbReference type="Google" id="ProtNLM"/>
    </source>
</evidence>